<keyword evidence="2" id="KW-1185">Reference proteome</keyword>
<organism evidence="1 2">
    <name type="scientific">Irpex rosettiformis</name>
    <dbReference type="NCBI Taxonomy" id="378272"/>
    <lineage>
        <taxon>Eukaryota</taxon>
        <taxon>Fungi</taxon>
        <taxon>Dikarya</taxon>
        <taxon>Basidiomycota</taxon>
        <taxon>Agaricomycotina</taxon>
        <taxon>Agaricomycetes</taxon>
        <taxon>Polyporales</taxon>
        <taxon>Irpicaceae</taxon>
        <taxon>Irpex</taxon>
    </lineage>
</organism>
<comment type="caution">
    <text evidence="1">The sequence shown here is derived from an EMBL/GenBank/DDBJ whole genome shotgun (WGS) entry which is preliminary data.</text>
</comment>
<reference evidence="1" key="1">
    <citation type="journal article" date="2021" name="Environ. Microbiol.">
        <title>Gene family expansions and transcriptome signatures uncover fungal adaptations to wood decay.</title>
        <authorList>
            <person name="Hage H."/>
            <person name="Miyauchi S."/>
            <person name="Viragh M."/>
            <person name="Drula E."/>
            <person name="Min B."/>
            <person name="Chaduli D."/>
            <person name="Navarro D."/>
            <person name="Favel A."/>
            <person name="Norest M."/>
            <person name="Lesage-Meessen L."/>
            <person name="Balint B."/>
            <person name="Merenyi Z."/>
            <person name="de Eugenio L."/>
            <person name="Morin E."/>
            <person name="Martinez A.T."/>
            <person name="Baldrian P."/>
            <person name="Stursova M."/>
            <person name="Martinez M.J."/>
            <person name="Novotny C."/>
            <person name="Magnuson J.K."/>
            <person name="Spatafora J.W."/>
            <person name="Maurice S."/>
            <person name="Pangilinan J."/>
            <person name="Andreopoulos W."/>
            <person name="LaButti K."/>
            <person name="Hundley H."/>
            <person name="Na H."/>
            <person name="Kuo A."/>
            <person name="Barry K."/>
            <person name="Lipzen A."/>
            <person name="Henrissat B."/>
            <person name="Riley R."/>
            <person name="Ahrendt S."/>
            <person name="Nagy L.G."/>
            <person name="Grigoriev I.V."/>
            <person name="Martin F."/>
            <person name="Rosso M.N."/>
        </authorList>
    </citation>
    <scope>NUCLEOTIDE SEQUENCE</scope>
    <source>
        <strain evidence="1">CBS 384.51</strain>
    </source>
</reference>
<proteinExistence type="predicted"/>
<protein>
    <submittedName>
        <fullName evidence="1">Uncharacterized protein</fullName>
    </submittedName>
</protein>
<evidence type="ECO:0000313" key="1">
    <source>
        <dbReference type="EMBL" id="KAI0084908.1"/>
    </source>
</evidence>
<gene>
    <name evidence="1" type="ORF">BDY19DRAFT_1023122</name>
</gene>
<evidence type="ECO:0000313" key="2">
    <source>
        <dbReference type="Proteomes" id="UP001055072"/>
    </source>
</evidence>
<dbReference type="Proteomes" id="UP001055072">
    <property type="component" value="Unassembled WGS sequence"/>
</dbReference>
<sequence length="547" mass="62073">MSEQLSAIFERLQSSDPPLLNILSLTQLVRFIVYTAALKQDILLTQSARNHDPLAPPSFLSGGIQIFLSKALKIPCEVIQKCWDLFKDLVWSTGTAEELMSDPVKEFRASGYSYGLTYHSFYPPNQYCVNSQCTNQTALKRAKQREVVFFTFAQGPVPANAISLYCDTCHTSYQHNYYVQGDQRVYWDGVPDAIEAGEHQFVERRVIEGWLLDMLYSWKSATNCARTYNSLFLGDEGNVDEPCSSTPGSDHPGFRFSPLLRPNHVWDSIILLCLLEDYGNRNTALELNNTADQDTRLRAAMQARNIRLQRYGLGETLHRCNKCVRFFDNREMGDGISCTRVVVIDGITIGHPCCSVYNCKEPLKKQTNRFCERHKDQNNMCCLTECNARVIEGHMVCADEAHLDIEKVHRLRGQARVRHVDAENLGESMNLDGEEVYDINSDNRVVGEDAGPAMHPHNPISGNKRLRAQFGRRRTHGEQLGVGPCGTIFGRGTMVGAKGIYSTSLFLHALYKFIPPPEHIFYDNNCHFARMVRNPANPDHFFDNERR</sequence>
<dbReference type="EMBL" id="MU274937">
    <property type="protein sequence ID" value="KAI0084908.1"/>
    <property type="molecule type" value="Genomic_DNA"/>
</dbReference>
<accession>A0ACB8TSD9</accession>
<name>A0ACB8TSD9_9APHY</name>